<reference evidence="2 3" key="1">
    <citation type="submission" date="2019-12" db="EMBL/GenBank/DDBJ databases">
        <title>Paraburkholderia acidiphila 7Q-K02 sp. nov and Paraburkholderia acidisoli DHF22 sp. nov., two strains isolated from forest soil.</title>
        <authorList>
            <person name="Gao Z."/>
            <person name="Qiu L."/>
        </authorList>
    </citation>
    <scope>NUCLEOTIDE SEQUENCE [LARGE SCALE GENOMIC DNA]</scope>
    <source>
        <strain evidence="2 3">7Q-K02</strain>
    </source>
</reference>
<dbReference type="PANTHER" id="PTHR34109:SF1">
    <property type="entry name" value="VOC DOMAIN-CONTAINING PROTEIN"/>
    <property type="match status" value="1"/>
</dbReference>
<dbReference type="PANTHER" id="PTHR34109">
    <property type="entry name" value="BNAUNNG04460D PROTEIN-RELATED"/>
    <property type="match status" value="1"/>
</dbReference>
<dbReference type="Proteomes" id="UP000434209">
    <property type="component" value="Chromosome 3"/>
</dbReference>
<sequence>MASFQPNGWHTVTPRIVVRGAENLVAFIKTVFQAQGEWRHGLPAEIRIGDSVVMVSGSDGLRDPMPAFLYVYVEDTDSTYQRAMAAHAISLEPPTDLPYGDRRAMVRDPWGNTWQIATHQRDLSAAEIRSRLGNAG</sequence>
<feature type="domain" description="VOC" evidence="1">
    <location>
        <begin position="8"/>
        <end position="119"/>
    </location>
</feature>
<dbReference type="Pfam" id="PF00903">
    <property type="entry name" value="Glyoxalase"/>
    <property type="match status" value="1"/>
</dbReference>
<dbReference type="InterPro" id="IPR037523">
    <property type="entry name" value="VOC_core"/>
</dbReference>
<evidence type="ECO:0000313" key="2">
    <source>
        <dbReference type="EMBL" id="QGZ58318.1"/>
    </source>
</evidence>
<proteinExistence type="predicted"/>
<evidence type="ECO:0000259" key="1">
    <source>
        <dbReference type="PROSITE" id="PS51819"/>
    </source>
</evidence>
<dbReference type="AlphaFoldDB" id="A0A7Z2GAP5"/>
<dbReference type="InterPro" id="IPR029068">
    <property type="entry name" value="Glyas_Bleomycin-R_OHBP_Dase"/>
</dbReference>
<dbReference type="PROSITE" id="PS51819">
    <property type="entry name" value="VOC"/>
    <property type="match status" value="1"/>
</dbReference>
<dbReference type="SUPFAM" id="SSF54593">
    <property type="entry name" value="Glyoxalase/Bleomycin resistance protein/Dihydroxybiphenyl dioxygenase"/>
    <property type="match status" value="1"/>
</dbReference>
<dbReference type="OrthoDB" id="9795306at2"/>
<accession>A0A7Z2GAP5</accession>
<keyword evidence="3" id="KW-1185">Reference proteome</keyword>
<name>A0A7Z2GAP5_9BURK</name>
<organism evidence="2 3">
    <name type="scientific">Paraburkholderia acidiphila</name>
    <dbReference type="NCBI Taxonomy" id="2571747"/>
    <lineage>
        <taxon>Bacteria</taxon>
        <taxon>Pseudomonadati</taxon>
        <taxon>Pseudomonadota</taxon>
        <taxon>Betaproteobacteria</taxon>
        <taxon>Burkholderiales</taxon>
        <taxon>Burkholderiaceae</taxon>
        <taxon>Paraburkholderia</taxon>
    </lineage>
</organism>
<evidence type="ECO:0000313" key="3">
    <source>
        <dbReference type="Proteomes" id="UP000434209"/>
    </source>
</evidence>
<protein>
    <submittedName>
        <fullName evidence="2">VOC family protein</fullName>
    </submittedName>
</protein>
<gene>
    <name evidence="2" type="ORF">FAZ97_25300</name>
</gene>
<dbReference type="EMBL" id="CP046911">
    <property type="protein sequence ID" value="QGZ58318.1"/>
    <property type="molecule type" value="Genomic_DNA"/>
</dbReference>
<dbReference type="Gene3D" id="3.30.720.110">
    <property type="match status" value="1"/>
</dbReference>
<dbReference type="KEGG" id="pacp:FAZ97_25300"/>
<dbReference type="CDD" id="cd07246">
    <property type="entry name" value="VOC_like"/>
    <property type="match status" value="1"/>
</dbReference>
<dbReference type="InterPro" id="IPR004360">
    <property type="entry name" value="Glyas_Fos-R_dOase_dom"/>
</dbReference>
<dbReference type="RefSeq" id="WP_158761254.1">
    <property type="nucleotide sequence ID" value="NZ_CP046911.1"/>
</dbReference>